<dbReference type="SUPFAM" id="SSF46689">
    <property type="entry name" value="Homeodomain-like"/>
    <property type="match status" value="1"/>
</dbReference>
<dbReference type="EMBL" id="JAAVJC010000004">
    <property type="protein sequence ID" value="NJQ13606.1"/>
    <property type="molecule type" value="Genomic_DNA"/>
</dbReference>
<dbReference type="Pfam" id="PF00440">
    <property type="entry name" value="TetR_N"/>
    <property type="match status" value="1"/>
</dbReference>
<dbReference type="Pfam" id="PF02909">
    <property type="entry name" value="TetR_C_1"/>
    <property type="match status" value="1"/>
</dbReference>
<dbReference type="InterPro" id="IPR050109">
    <property type="entry name" value="HTH-type_TetR-like_transc_reg"/>
</dbReference>
<keyword evidence="2 4" id="KW-0238">DNA-binding</keyword>
<dbReference type="PROSITE" id="PS50977">
    <property type="entry name" value="HTH_TETR_2"/>
    <property type="match status" value="1"/>
</dbReference>
<dbReference type="Proteomes" id="UP000727056">
    <property type="component" value="Unassembled WGS sequence"/>
</dbReference>
<evidence type="ECO:0000256" key="5">
    <source>
        <dbReference type="SAM" id="MobiDB-lite"/>
    </source>
</evidence>
<evidence type="ECO:0000256" key="4">
    <source>
        <dbReference type="PROSITE-ProRule" id="PRU00335"/>
    </source>
</evidence>
<evidence type="ECO:0000313" key="7">
    <source>
        <dbReference type="EMBL" id="NJQ13606.1"/>
    </source>
</evidence>
<dbReference type="Gene3D" id="1.10.10.60">
    <property type="entry name" value="Homeodomain-like"/>
    <property type="match status" value="1"/>
</dbReference>
<evidence type="ECO:0000259" key="6">
    <source>
        <dbReference type="PROSITE" id="PS50977"/>
    </source>
</evidence>
<dbReference type="SUPFAM" id="SSF48498">
    <property type="entry name" value="Tetracyclin repressor-like, C-terminal domain"/>
    <property type="match status" value="1"/>
</dbReference>
<proteinExistence type="predicted"/>
<evidence type="ECO:0000256" key="3">
    <source>
        <dbReference type="ARBA" id="ARBA00023163"/>
    </source>
</evidence>
<dbReference type="InterPro" id="IPR001647">
    <property type="entry name" value="HTH_TetR"/>
</dbReference>
<organism evidence="7 8">
    <name type="scientific">Streptomyces bohaiensis</name>
    <dbReference type="NCBI Taxonomy" id="1431344"/>
    <lineage>
        <taxon>Bacteria</taxon>
        <taxon>Bacillati</taxon>
        <taxon>Actinomycetota</taxon>
        <taxon>Actinomycetes</taxon>
        <taxon>Kitasatosporales</taxon>
        <taxon>Streptomycetaceae</taxon>
        <taxon>Streptomyces</taxon>
    </lineage>
</organism>
<dbReference type="Gene3D" id="1.10.357.10">
    <property type="entry name" value="Tetracycline Repressor, domain 2"/>
    <property type="match status" value="1"/>
</dbReference>
<dbReference type="InterPro" id="IPR036271">
    <property type="entry name" value="Tet_transcr_reg_TetR-rel_C_sf"/>
</dbReference>
<name>A0ABX1C2Y3_9ACTN</name>
<protein>
    <submittedName>
        <fullName evidence="7">TetR/AcrR family transcriptional regulator</fullName>
    </submittedName>
</protein>
<feature type="region of interest" description="Disordered" evidence="5">
    <location>
        <begin position="1"/>
        <end position="48"/>
    </location>
</feature>
<feature type="domain" description="HTH tetR-type" evidence="6">
    <location>
        <begin position="49"/>
        <end position="109"/>
    </location>
</feature>
<comment type="caution">
    <text evidence="7">The sequence shown here is derived from an EMBL/GenBank/DDBJ whole genome shotgun (WGS) entry which is preliminary data.</text>
</comment>
<keyword evidence="8" id="KW-1185">Reference proteome</keyword>
<evidence type="ECO:0000256" key="2">
    <source>
        <dbReference type="ARBA" id="ARBA00023125"/>
    </source>
</evidence>
<dbReference type="InterPro" id="IPR004111">
    <property type="entry name" value="Repressor_TetR_C"/>
</dbReference>
<reference evidence="7 8" key="1">
    <citation type="submission" date="2020-03" db="EMBL/GenBank/DDBJ databases">
        <title>Draft genome of Streptomyces sp. ventii, isolated from the Axial Seamount in the Pacific Ocean, and resequencing of the two type strains Streptomyces lonarensis strain NCL 716 and Streptomyces bohaiensis strain 11A07.</title>
        <authorList>
            <person name="Loughran R.M."/>
            <person name="Pfannmuller K.M."/>
            <person name="Wasson B.J."/>
            <person name="Deadmond M.C."/>
            <person name="Paddock B.E."/>
            <person name="Koyack M.J."/>
            <person name="Gallegos D.A."/>
            <person name="Mitchell E.A."/>
            <person name="Ushijima B."/>
            <person name="Saw J.H."/>
            <person name="Mcphail K.L."/>
            <person name="Videau P."/>
        </authorList>
    </citation>
    <scope>NUCLEOTIDE SEQUENCE [LARGE SCALE GENOMIC DNA]</scope>
    <source>
        <strain evidence="7 8">11A07</strain>
    </source>
</reference>
<gene>
    <name evidence="7" type="ORF">HCN52_01250</name>
</gene>
<keyword evidence="3" id="KW-0804">Transcription</keyword>
<dbReference type="InterPro" id="IPR009057">
    <property type="entry name" value="Homeodomain-like_sf"/>
</dbReference>
<dbReference type="PANTHER" id="PTHR30055">
    <property type="entry name" value="HTH-TYPE TRANSCRIPTIONAL REGULATOR RUTR"/>
    <property type="match status" value="1"/>
</dbReference>
<dbReference type="PANTHER" id="PTHR30055:SF151">
    <property type="entry name" value="TRANSCRIPTIONAL REGULATORY PROTEIN"/>
    <property type="match status" value="1"/>
</dbReference>
<keyword evidence="1" id="KW-0805">Transcription regulation</keyword>
<feature type="DNA-binding region" description="H-T-H motif" evidence="4">
    <location>
        <begin position="72"/>
        <end position="91"/>
    </location>
</feature>
<evidence type="ECO:0000313" key="8">
    <source>
        <dbReference type="Proteomes" id="UP000727056"/>
    </source>
</evidence>
<evidence type="ECO:0000256" key="1">
    <source>
        <dbReference type="ARBA" id="ARBA00023015"/>
    </source>
</evidence>
<accession>A0ABX1C2Y3</accession>
<sequence>MAGDPPRPTAGSGEEQPEATASNNAGDPRATMELLWGARPRPSRGPRPRLDAEAVAREAIALADEEGLAALSMRRLAARLGVTVMSLYTYVPGKAELVDLMLDRVLAGPDGPELTRTAPLHGDTGGAPVTDWRDRLAAVARAEWELNLRHPWLLQVTTARPSLGPHVLDWYERALHAVDGVGLTEVEMDSVVDLVTHYVHGASRSAVAAADVDNRTGMTDDQWWGAVAPLLDEVWPAGRYPVSDRVGPVVGELHGARIPPEQSFAFGLERLLDGVAVLIEGRTGEGGTRR</sequence>